<reference evidence="2 3" key="1">
    <citation type="submission" date="2015-05" db="EMBL/GenBank/DDBJ databases">
        <authorList>
            <person name="Goodhead I."/>
        </authorList>
    </citation>
    <scope>NUCLEOTIDE SEQUENCE [LARGE SCALE GENOMIC DNA]</scope>
    <source>
        <strain evidence="3">morsitans</strain>
    </source>
</reference>
<feature type="transmembrane region" description="Helical" evidence="1">
    <location>
        <begin position="115"/>
        <end position="131"/>
    </location>
</feature>
<keyword evidence="1" id="KW-1133">Transmembrane helix</keyword>
<keyword evidence="1" id="KW-0812">Transmembrane</keyword>
<evidence type="ECO:0000256" key="1">
    <source>
        <dbReference type="SAM" id="Phobius"/>
    </source>
</evidence>
<organism evidence="2 3">
    <name type="scientific">Sodalis glossinidius (strain morsitans)</name>
    <dbReference type="NCBI Taxonomy" id="343509"/>
    <lineage>
        <taxon>Bacteria</taxon>
        <taxon>Pseudomonadati</taxon>
        <taxon>Pseudomonadota</taxon>
        <taxon>Gammaproteobacteria</taxon>
        <taxon>Enterobacterales</taxon>
        <taxon>Bruguierivoracaceae</taxon>
        <taxon>Sodalis</taxon>
    </lineage>
</organism>
<accession>A0A193QPA7</accession>
<evidence type="ECO:0000313" key="3">
    <source>
        <dbReference type="Proteomes" id="UP000245838"/>
    </source>
</evidence>
<proteinExistence type="predicted"/>
<dbReference type="Proteomes" id="UP000245838">
    <property type="component" value="Chromosome sggmmb4_Chromosome"/>
</dbReference>
<feature type="transmembrane region" description="Helical" evidence="1">
    <location>
        <begin position="85"/>
        <end position="109"/>
    </location>
</feature>
<dbReference type="EMBL" id="LN854557">
    <property type="protein sequence ID" value="CRL46790.1"/>
    <property type="molecule type" value="Genomic_DNA"/>
</dbReference>
<evidence type="ECO:0000313" key="2">
    <source>
        <dbReference type="EMBL" id="CRL46790.1"/>
    </source>
</evidence>
<name>A0A193QPA7_SODGM</name>
<protein>
    <submittedName>
        <fullName evidence="2">Uncharacterized protein</fullName>
    </submittedName>
</protein>
<keyword evidence="1" id="KW-0472">Membrane</keyword>
<gene>
    <name evidence="2" type="ORF">SGGMMB4_05693</name>
</gene>
<dbReference type="AlphaFoldDB" id="A0A193QPA7"/>
<sequence>MYVILPSFDAHLFGNDGINFWFSWYAVNMAALTLLERKGFHRRAGGSAVTGLLLMLAVAVQTAGVHLAFGYLYQQALNVCYRGRMMLYLGLLSLAGALGECGTLAVYWLTGNPRLTLLLILLLLGVVILRYRRYGAREPGR</sequence>
<feature type="transmembrane region" description="Helical" evidence="1">
    <location>
        <begin position="52"/>
        <end position="73"/>
    </location>
</feature>